<dbReference type="InterPro" id="IPR050523">
    <property type="entry name" value="AKR_Detox_Biosynth"/>
</dbReference>
<name>A0A7Z0J8H6_9ACTN</name>
<dbReference type="Proteomes" id="UP000572051">
    <property type="component" value="Unassembled WGS sequence"/>
</dbReference>
<dbReference type="Pfam" id="PF00248">
    <property type="entry name" value="Aldo_ket_red"/>
    <property type="match status" value="1"/>
</dbReference>
<dbReference type="InterPro" id="IPR036812">
    <property type="entry name" value="NAD(P)_OxRdtase_dom_sf"/>
</dbReference>
<dbReference type="PRINTS" id="PR00069">
    <property type="entry name" value="ALDKETRDTASE"/>
</dbReference>
<accession>A0A7Z0J8H6</accession>
<organism evidence="2 3">
    <name type="scientific">Nocardiopsis aegyptia</name>
    <dbReference type="NCBI Taxonomy" id="220378"/>
    <lineage>
        <taxon>Bacteria</taxon>
        <taxon>Bacillati</taxon>
        <taxon>Actinomycetota</taxon>
        <taxon>Actinomycetes</taxon>
        <taxon>Streptosporangiales</taxon>
        <taxon>Nocardiopsidaceae</taxon>
        <taxon>Nocardiopsis</taxon>
    </lineage>
</organism>
<keyword evidence="3" id="KW-1185">Reference proteome</keyword>
<feature type="domain" description="NADP-dependent oxidoreductase" evidence="1">
    <location>
        <begin position="18"/>
        <end position="314"/>
    </location>
</feature>
<dbReference type="GO" id="GO:0005829">
    <property type="term" value="C:cytosol"/>
    <property type="evidence" value="ECO:0007669"/>
    <property type="project" value="TreeGrafter"/>
</dbReference>
<dbReference type="Gene3D" id="3.20.20.100">
    <property type="entry name" value="NADP-dependent oxidoreductase domain"/>
    <property type="match status" value="1"/>
</dbReference>
<gene>
    <name evidence="2" type="ORF">HNR10_001004</name>
</gene>
<proteinExistence type="predicted"/>
<dbReference type="PANTHER" id="PTHR43364">
    <property type="entry name" value="NADH-SPECIFIC METHYLGLYOXAL REDUCTASE-RELATED"/>
    <property type="match status" value="1"/>
</dbReference>
<dbReference type="EMBL" id="JACCFS010000001">
    <property type="protein sequence ID" value="NYJ33123.1"/>
    <property type="molecule type" value="Genomic_DNA"/>
</dbReference>
<dbReference type="GO" id="GO:0016491">
    <property type="term" value="F:oxidoreductase activity"/>
    <property type="evidence" value="ECO:0007669"/>
    <property type="project" value="InterPro"/>
</dbReference>
<evidence type="ECO:0000313" key="2">
    <source>
        <dbReference type="EMBL" id="NYJ33123.1"/>
    </source>
</evidence>
<dbReference type="InterPro" id="IPR020471">
    <property type="entry name" value="AKR"/>
</dbReference>
<dbReference type="RefSeq" id="WP_179821176.1">
    <property type="nucleotide sequence ID" value="NZ_JACCFS010000001.1"/>
</dbReference>
<protein>
    <submittedName>
        <fullName evidence="2">Aryl-alcohol dehydrogenase-like predicted oxidoreductase</fullName>
    </submittedName>
</protein>
<dbReference type="CDD" id="cd19081">
    <property type="entry name" value="AKR_AKR9C1"/>
    <property type="match status" value="1"/>
</dbReference>
<evidence type="ECO:0000259" key="1">
    <source>
        <dbReference type="Pfam" id="PF00248"/>
    </source>
</evidence>
<sequence length="319" mass="34166">MTESTARRLGRSDLLVSPLCLGGNVFGWTADEDTSFRVLDAYRDAGGTFVDTADSYSAWAEGHTGGESETVIGAWLASRGRPDDLVVATKVSQHPEFPGLSADNVRAAAHASLKRLGVDAIDLYYAHFDDPRTPVAESAGAFSALVDEGKVRAIGLSNHSPERITEWLDVCRDRGLHAPVCVQPQYNLMERAIEADLVPLARERGLALLPYFGLARGFLTGKYRPGGGDVDSPRAGRARAYLERPEGPRVLAALDAIAAERDAAPATIALAWLVDRPGVASVLASARDLDQWSALLPVGELRLTDQEKARLDEASHAGA</sequence>
<reference evidence="2 3" key="1">
    <citation type="submission" date="2020-07" db="EMBL/GenBank/DDBJ databases">
        <title>Sequencing the genomes of 1000 actinobacteria strains.</title>
        <authorList>
            <person name="Klenk H.-P."/>
        </authorList>
    </citation>
    <scope>NUCLEOTIDE SEQUENCE [LARGE SCALE GENOMIC DNA]</scope>
    <source>
        <strain evidence="2 3">DSM 44442</strain>
    </source>
</reference>
<dbReference type="SUPFAM" id="SSF51430">
    <property type="entry name" value="NAD(P)-linked oxidoreductase"/>
    <property type="match status" value="1"/>
</dbReference>
<comment type="caution">
    <text evidence="2">The sequence shown here is derived from an EMBL/GenBank/DDBJ whole genome shotgun (WGS) entry which is preliminary data.</text>
</comment>
<dbReference type="InterPro" id="IPR023210">
    <property type="entry name" value="NADP_OxRdtase_dom"/>
</dbReference>
<evidence type="ECO:0000313" key="3">
    <source>
        <dbReference type="Proteomes" id="UP000572051"/>
    </source>
</evidence>
<dbReference type="AlphaFoldDB" id="A0A7Z0J8H6"/>
<dbReference type="PANTHER" id="PTHR43364:SF6">
    <property type="entry name" value="OXIDOREDUCTASE-RELATED"/>
    <property type="match status" value="1"/>
</dbReference>